<dbReference type="Proteomes" id="UP000316621">
    <property type="component" value="Chromosome 3"/>
</dbReference>
<accession>A0A4Y7J1N0</accession>
<sequence length="63" mass="7062">MCYADDDTNRTFQTCGVSQNLNLKSGRLFESYKGIEEYPGWQSKNNVLDHGGEETQPISSITS</sequence>
<dbReference type="AlphaFoldDB" id="A0A4Y7J1N0"/>
<organism evidence="1 2">
    <name type="scientific">Papaver somniferum</name>
    <name type="common">Opium poppy</name>
    <dbReference type="NCBI Taxonomy" id="3469"/>
    <lineage>
        <taxon>Eukaryota</taxon>
        <taxon>Viridiplantae</taxon>
        <taxon>Streptophyta</taxon>
        <taxon>Embryophyta</taxon>
        <taxon>Tracheophyta</taxon>
        <taxon>Spermatophyta</taxon>
        <taxon>Magnoliopsida</taxon>
        <taxon>Ranunculales</taxon>
        <taxon>Papaveraceae</taxon>
        <taxon>Papaveroideae</taxon>
        <taxon>Papaver</taxon>
    </lineage>
</organism>
<name>A0A4Y7J1N0_PAPSO</name>
<proteinExistence type="predicted"/>
<protein>
    <submittedName>
        <fullName evidence="1">Uncharacterized protein</fullName>
    </submittedName>
</protein>
<reference evidence="1 2" key="1">
    <citation type="journal article" date="2018" name="Science">
        <title>The opium poppy genome and morphinan production.</title>
        <authorList>
            <person name="Guo L."/>
            <person name="Winzer T."/>
            <person name="Yang X."/>
            <person name="Li Y."/>
            <person name="Ning Z."/>
            <person name="He Z."/>
            <person name="Teodor R."/>
            <person name="Lu Y."/>
            <person name="Bowser T.A."/>
            <person name="Graham I.A."/>
            <person name="Ye K."/>
        </authorList>
    </citation>
    <scope>NUCLEOTIDE SEQUENCE [LARGE SCALE GENOMIC DNA]</scope>
    <source>
        <strain evidence="2">cv. HN1</strain>
        <tissue evidence="1">Leaves</tissue>
    </source>
</reference>
<keyword evidence="2" id="KW-1185">Reference proteome</keyword>
<evidence type="ECO:0000313" key="1">
    <source>
        <dbReference type="EMBL" id="RZC53658.1"/>
    </source>
</evidence>
<dbReference type="Gramene" id="RZC53658">
    <property type="protein sequence ID" value="RZC53658"/>
    <property type="gene ID" value="C5167_012515"/>
</dbReference>
<dbReference type="EMBL" id="CM010717">
    <property type="protein sequence ID" value="RZC53658.1"/>
    <property type="molecule type" value="Genomic_DNA"/>
</dbReference>
<gene>
    <name evidence="1" type="ORF">C5167_012515</name>
</gene>
<evidence type="ECO:0000313" key="2">
    <source>
        <dbReference type="Proteomes" id="UP000316621"/>
    </source>
</evidence>